<feature type="non-terminal residue" evidence="3">
    <location>
        <position position="118"/>
    </location>
</feature>
<gene>
    <name evidence="3" type="ORF">N306_10040</name>
</gene>
<dbReference type="InterPro" id="IPR001368">
    <property type="entry name" value="TNFR/NGFR_Cys_rich_reg"/>
</dbReference>
<accession>A0A091XU38</accession>
<dbReference type="PROSITE" id="PS50050">
    <property type="entry name" value="TNFR_NGFR_2"/>
    <property type="match status" value="1"/>
</dbReference>
<name>A0A091XU38_OPIHO</name>
<dbReference type="Proteomes" id="UP000053605">
    <property type="component" value="Unassembled WGS sequence"/>
</dbReference>
<dbReference type="GO" id="GO:0006954">
    <property type="term" value="P:inflammatory response"/>
    <property type="evidence" value="ECO:0007669"/>
    <property type="project" value="InterPro"/>
</dbReference>
<dbReference type="SUPFAM" id="SSF57586">
    <property type="entry name" value="TNF receptor-like"/>
    <property type="match status" value="3"/>
</dbReference>
<dbReference type="STRING" id="30419.A0A091XU38"/>
<evidence type="ECO:0000313" key="4">
    <source>
        <dbReference type="Proteomes" id="UP000053605"/>
    </source>
</evidence>
<evidence type="ECO:0000256" key="1">
    <source>
        <dbReference type="PROSITE-ProRule" id="PRU00206"/>
    </source>
</evidence>
<proteinExistence type="predicted"/>
<dbReference type="PANTHER" id="PTHR47881">
    <property type="entry name" value="TUMOR NECROSIS FACTOR RECEPTOR SUBFAMILY MEMBER 4"/>
    <property type="match status" value="1"/>
</dbReference>
<protein>
    <submittedName>
        <fullName evidence="3">Tumor necrosis factor receptor superfamily member 4</fullName>
    </submittedName>
</protein>
<evidence type="ECO:0000313" key="3">
    <source>
        <dbReference type="EMBL" id="KFR16411.1"/>
    </source>
</evidence>
<feature type="non-terminal residue" evidence="3">
    <location>
        <position position="1"/>
    </location>
</feature>
<dbReference type="SMART" id="SM00208">
    <property type="entry name" value="TNFR"/>
    <property type="match status" value="2"/>
</dbReference>
<comment type="caution">
    <text evidence="1">Lacks conserved residue(s) required for the propagation of feature annotation.</text>
</comment>
<keyword evidence="4" id="KW-1185">Reference proteome</keyword>
<dbReference type="EMBL" id="KK735901">
    <property type="protein sequence ID" value="KFR16411.1"/>
    <property type="molecule type" value="Genomic_DNA"/>
</dbReference>
<dbReference type="PhylomeDB" id="A0A091XU38"/>
<reference evidence="3 4" key="1">
    <citation type="submission" date="2014-04" db="EMBL/GenBank/DDBJ databases">
        <title>Genome evolution of avian class.</title>
        <authorList>
            <person name="Zhang G."/>
            <person name="Li C."/>
        </authorList>
    </citation>
    <scope>NUCLEOTIDE SEQUENCE [LARGE SCALE GENOMIC DNA]</scope>
    <source>
        <strain evidence="3">BGI_N306</strain>
    </source>
</reference>
<feature type="domain" description="TNFR-Cys" evidence="2">
    <location>
        <begin position="18"/>
        <end position="59"/>
    </location>
</feature>
<feature type="repeat" description="TNFR-Cys" evidence="1">
    <location>
        <begin position="18"/>
        <end position="59"/>
    </location>
</feature>
<dbReference type="AlphaFoldDB" id="A0A091XU38"/>
<dbReference type="InterPro" id="IPR020445">
    <property type="entry name" value="TNFR_4"/>
</dbReference>
<dbReference type="PANTHER" id="PTHR47881:SF1">
    <property type="entry name" value="TUMOR NECROSIS FACTOR RECEPTOR SUPERFAMILY MEMBER 4"/>
    <property type="match status" value="1"/>
</dbReference>
<dbReference type="GO" id="GO:0005031">
    <property type="term" value="F:tumor necrosis factor receptor activity"/>
    <property type="evidence" value="ECO:0007669"/>
    <property type="project" value="InterPro"/>
</dbReference>
<evidence type="ECO:0000259" key="2">
    <source>
        <dbReference type="PROSITE" id="PS50050"/>
    </source>
</evidence>
<organism evidence="3 4">
    <name type="scientific">Opisthocomus hoazin</name>
    <name type="common">Hoatzin</name>
    <name type="synonym">Phasianus hoazin</name>
    <dbReference type="NCBI Taxonomy" id="30419"/>
    <lineage>
        <taxon>Eukaryota</taxon>
        <taxon>Metazoa</taxon>
        <taxon>Chordata</taxon>
        <taxon>Craniata</taxon>
        <taxon>Vertebrata</taxon>
        <taxon>Euteleostomi</taxon>
        <taxon>Archelosauria</taxon>
        <taxon>Archosauria</taxon>
        <taxon>Dinosauria</taxon>
        <taxon>Saurischia</taxon>
        <taxon>Theropoda</taxon>
        <taxon>Coelurosauria</taxon>
        <taxon>Aves</taxon>
        <taxon>Neognathae</taxon>
        <taxon>Neoaves</taxon>
        <taxon>Opisthocomiformes</taxon>
        <taxon>Opisthocomidae</taxon>
        <taxon>Opisthocomus</taxon>
    </lineage>
</organism>
<dbReference type="Pfam" id="PF00020">
    <property type="entry name" value="TNFR_c6"/>
    <property type="match status" value="2"/>
</dbReference>
<sequence>GERMRKRCTAETDTDCAPCQDEYFNSEHNHNFCKSCTICITRKGSVEVKKCEKTSDRTCMCVAGYMPDVRYTLGSVCSPCPEGSYSIGRNENCRPWTNCSMLGKSTLRPGTKTYDAVC</sequence>
<keyword evidence="3" id="KW-0675">Receptor</keyword>
<dbReference type="Gene3D" id="2.10.50.10">
    <property type="entry name" value="Tumor Necrosis Factor Receptor, subunit A, domain 2"/>
    <property type="match status" value="2"/>
</dbReference>